<keyword evidence="1" id="KW-0418">Kinase</keyword>
<evidence type="ECO:0000313" key="1">
    <source>
        <dbReference type="EMBL" id="KAK9235190.1"/>
    </source>
</evidence>
<protein>
    <submittedName>
        <fullName evidence="1">Protein kinase</fullName>
    </submittedName>
</protein>
<keyword evidence="1" id="KW-0808">Transferase</keyword>
<name>A0ACC3SV51_LIPKO</name>
<dbReference type="Proteomes" id="UP001433508">
    <property type="component" value="Unassembled WGS sequence"/>
</dbReference>
<comment type="caution">
    <text evidence="1">The sequence shown here is derived from an EMBL/GenBank/DDBJ whole genome shotgun (WGS) entry which is preliminary data.</text>
</comment>
<dbReference type="EMBL" id="MU971426">
    <property type="protein sequence ID" value="KAK9235190.1"/>
    <property type="molecule type" value="Genomic_DNA"/>
</dbReference>
<sequence length="440" mass="49709">MATRPSAFVFQPSSLDNIEQIENYRSGGFHPVSIGDSFSRGRYRVLHKLGLEDSQLSEASNICNELRILQYLNDSTKYYPACEHILSLLDYFTIDGPNGFHACLVSPFVGPDLAQISYTPGRRAGSRRLRGGLARKFATQVTQAVAYMHNRGVAHGDLNTSNILIQLANVNSWSDKFVYERLGFPVMDKVLLWSGEPNESLSAPEHLVEPANLSDLEYNCIEEKVVLVDFGQSFMLQTPPPPNEVGFTMSYCAPEVYFERKMSVWSDIWSLGCTIFEMRAGRQLFESFLGGPHEVLLQVVQIIGKLPEPWWRSWDKRHVYFDDDGKPKKYRLNNTDLSTEQPIIQQIQDIGSPDNEADADEAAAGTTILPGYAPAEPETESIFEPMGVRLSETEVEVFGDLLQRAIRYNPEERLQTKDILKHPWFTTSFEDARSCTDCDV</sequence>
<evidence type="ECO:0000313" key="2">
    <source>
        <dbReference type="Proteomes" id="UP001433508"/>
    </source>
</evidence>
<proteinExistence type="predicted"/>
<reference evidence="2" key="1">
    <citation type="journal article" date="2024" name="Front. Bioeng. Biotechnol.">
        <title>Genome-scale model development and genomic sequencing of the oleaginous clade Lipomyces.</title>
        <authorList>
            <person name="Czajka J.J."/>
            <person name="Han Y."/>
            <person name="Kim J."/>
            <person name="Mondo S.J."/>
            <person name="Hofstad B.A."/>
            <person name="Robles A."/>
            <person name="Haridas S."/>
            <person name="Riley R."/>
            <person name="LaButti K."/>
            <person name="Pangilinan J."/>
            <person name="Andreopoulos W."/>
            <person name="Lipzen A."/>
            <person name="Yan J."/>
            <person name="Wang M."/>
            <person name="Ng V."/>
            <person name="Grigoriev I.V."/>
            <person name="Spatafora J.W."/>
            <person name="Magnuson J.K."/>
            <person name="Baker S.E."/>
            <person name="Pomraning K.R."/>
        </authorList>
    </citation>
    <scope>NUCLEOTIDE SEQUENCE [LARGE SCALE GENOMIC DNA]</scope>
    <source>
        <strain evidence="2">CBS 7786</strain>
    </source>
</reference>
<keyword evidence="2" id="KW-1185">Reference proteome</keyword>
<accession>A0ACC3SV51</accession>
<gene>
    <name evidence="1" type="ORF">V1525DRAFT_447146</name>
</gene>
<organism evidence="1 2">
    <name type="scientific">Lipomyces kononenkoae</name>
    <name type="common">Yeast</name>
    <dbReference type="NCBI Taxonomy" id="34357"/>
    <lineage>
        <taxon>Eukaryota</taxon>
        <taxon>Fungi</taxon>
        <taxon>Dikarya</taxon>
        <taxon>Ascomycota</taxon>
        <taxon>Saccharomycotina</taxon>
        <taxon>Lipomycetes</taxon>
        <taxon>Lipomycetales</taxon>
        <taxon>Lipomycetaceae</taxon>
        <taxon>Lipomyces</taxon>
    </lineage>
</organism>